<evidence type="ECO:0000313" key="4">
    <source>
        <dbReference type="Proteomes" id="UP000007468"/>
    </source>
</evidence>
<evidence type="ECO:0000259" key="2">
    <source>
        <dbReference type="PROSITE" id="PS51272"/>
    </source>
</evidence>
<name>D6GTF6_FILAD</name>
<dbReference type="PROSITE" id="PS51272">
    <property type="entry name" value="SLH"/>
    <property type="match status" value="2"/>
</dbReference>
<evidence type="ECO:0000313" key="3">
    <source>
        <dbReference type="EMBL" id="EFE27763.1"/>
    </source>
</evidence>
<keyword evidence="1" id="KW-0677">Repeat</keyword>
<feature type="domain" description="SLH" evidence="2">
    <location>
        <begin position="1"/>
        <end position="43"/>
    </location>
</feature>
<dbReference type="Pfam" id="PF00395">
    <property type="entry name" value="SLH"/>
    <property type="match status" value="2"/>
</dbReference>
<gene>
    <name evidence="3" type="ordered locus">HMPREF0389_01394</name>
</gene>
<accession>D6GTF6</accession>
<organism evidence="3 4">
    <name type="scientific">Filifactor alocis (strain ATCC 35896 / CCUG 47790 / D40 B5)</name>
    <name type="common">Fusobacterium alocis</name>
    <dbReference type="NCBI Taxonomy" id="546269"/>
    <lineage>
        <taxon>Bacteria</taxon>
        <taxon>Bacillati</taxon>
        <taxon>Bacillota</taxon>
        <taxon>Clostridia</taxon>
        <taxon>Peptostreptococcales</taxon>
        <taxon>Filifactoraceae</taxon>
        <taxon>Filifactor</taxon>
    </lineage>
</organism>
<dbReference type="KEGG" id="faa:HMPREF0389_01394"/>
<dbReference type="InterPro" id="IPR051465">
    <property type="entry name" value="Cell_Envelope_Struct_Comp"/>
</dbReference>
<dbReference type="InterPro" id="IPR001119">
    <property type="entry name" value="SLH_dom"/>
</dbReference>
<sequence length="101" mass="11691">MNHHLVEGYPDKTFRANRNMTRAEWITVLQSLQNNVELTSDEEEELLSRFKDKDSIPYWARKAVAGTVQSGLISGFDNRIYADRPISRAEIAGTLYRLLYQ</sequence>
<protein>
    <recommendedName>
        <fullName evidence="2">SLH domain-containing protein</fullName>
    </recommendedName>
</protein>
<dbReference type="AlphaFoldDB" id="D6GTF6"/>
<dbReference type="OrthoDB" id="1758365at2"/>
<reference evidence="4" key="1">
    <citation type="submission" date="2010-12" db="EMBL/GenBank/DDBJ databases">
        <title>The genome sequence of Filifactor alocis strain ATCC 35896.</title>
        <authorList>
            <consortium name="The Broad Institute Genome Sequencing Platform"/>
            <person name="Ward D."/>
            <person name="Earl A."/>
            <person name="Feldgarden M."/>
            <person name="Young S.K."/>
            <person name="Gargeya S."/>
            <person name="Zeng Q."/>
            <person name="Alvarado L."/>
            <person name="Berlin A."/>
            <person name="Bochicchio J."/>
            <person name="Chapman S.B."/>
            <person name="Chen Z."/>
            <person name="Freedman E."/>
            <person name="Gellesch M."/>
            <person name="Goldberg J."/>
            <person name="Griggs A."/>
            <person name="Gujja S."/>
            <person name="Heilman E."/>
            <person name="Heiman D."/>
            <person name="Howarth C."/>
            <person name="Mehta T."/>
            <person name="Neiman D."/>
            <person name="Pearson M."/>
            <person name="Roberts A."/>
            <person name="Saif S."/>
            <person name="Shea T."/>
            <person name="Shenoy N."/>
            <person name="Sisk P."/>
            <person name="Stolte C."/>
            <person name="Sykes S."/>
            <person name="White J."/>
            <person name="Yandava C."/>
            <person name="Izard J."/>
            <person name="Blanton J.M."/>
            <person name="Baranova O.V."/>
            <person name="Tanner A.C."/>
            <person name="Dewhirst F.E."/>
            <person name="Haas B."/>
            <person name="Nusbaum C."/>
            <person name="Birren B."/>
        </authorList>
    </citation>
    <scope>NUCLEOTIDE SEQUENCE [LARGE SCALE GENOMIC DNA]</scope>
    <source>
        <strain evidence="4">ATCC 35896 / D40 B5</strain>
    </source>
</reference>
<keyword evidence="4" id="KW-1185">Reference proteome</keyword>
<feature type="domain" description="SLH" evidence="2">
    <location>
        <begin position="47"/>
        <end position="101"/>
    </location>
</feature>
<dbReference type="PANTHER" id="PTHR43308">
    <property type="entry name" value="OUTER MEMBRANE PROTEIN ALPHA-RELATED"/>
    <property type="match status" value="1"/>
</dbReference>
<evidence type="ECO:0000256" key="1">
    <source>
        <dbReference type="ARBA" id="ARBA00022737"/>
    </source>
</evidence>
<dbReference type="Proteomes" id="UP000007468">
    <property type="component" value="Chromosome"/>
</dbReference>
<dbReference type="EMBL" id="CP002390">
    <property type="protein sequence ID" value="EFE27763.1"/>
    <property type="molecule type" value="Genomic_DNA"/>
</dbReference>
<dbReference type="STRING" id="546269.HMPREF0389_01394"/>
<proteinExistence type="predicted"/>
<dbReference type="PANTHER" id="PTHR43308:SF5">
    <property type="entry name" value="S-LAYER PROTEIN _ PEPTIDOGLYCAN ENDO-BETA-N-ACETYLGLUCOSAMINIDASE"/>
    <property type="match status" value="1"/>
</dbReference>
<dbReference type="eggNOG" id="COG1520">
    <property type="taxonomic scope" value="Bacteria"/>
</dbReference>